<protein>
    <recommendedName>
        <fullName evidence="4">Type 4 fimbrial biogenesis protein PilX N-terminal domain-containing protein</fullName>
    </recommendedName>
</protein>
<reference evidence="2 3" key="1">
    <citation type="submission" date="2022-06" db="EMBL/GenBank/DDBJ databases">
        <title>Isolation of gut microbiota from human fecal samples.</title>
        <authorList>
            <person name="Pamer E.G."/>
            <person name="Barat B."/>
            <person name="Waligurski E."/>
            <person name="Medina S."/>
            <person name="Paddock L."/>
            <person name="Mostad J."/>
        </authorList>
    </citation>
    <scope>NUCLEOTIDE SEQUENCE [LARGE SCALE GENOMIC DNA]</scope>
    <source>
        <strain evidence="2 3">DFI.9.90</strain>
    </source>
</reference>
<dbReference type="AlphaFoldDB" id="A0AAW5K2P9"/>
<evidence type="ECO:0008006" key="4">
    <source>
        <dbReference type="Google" id="ProtNLM"/>
    </source>
</evidence>
<evidence type="ECO:0000313" key="2">
    <source>
        <dbReference type="EMBL" id="MCQ4813023.1"/>
    </source>
</evidence>
<dbReference type="RefSeq" id="WP_008712863.1">
    <property type="nucleotide sequence ID" value="NZ_CABKQM010000008.1"/>
</dbReference>
<feature type="transmembrane region" description="Helical" evidence="1">
    <location>
        <begin position="15"/>
        <end position="39"/>
    </location>
</feature>
<keyword evidence="1" id="KW-0472">Membrane</keyword>
<organism evidence="2 3">
    <name type="scientific">Cloacibacillus evryensis</name>
    <dbReference type="NCBI Taxonomy" id="508460"/>
    <lineage>
        <taxon>Bacteria</taxon>
        <taxon>Thermotogati</taxon>
        <taxon>Synergistota</taxon>
        <taxon>Synergistia</taxon>
        <taxon>Synergistales</taxon>
        <taxon>Synergistaceae</taxon>
        <taxon>Cloacibacillus</taxon>
    </lineage>
</organism>
<dbReference type="Proteomes" id="UP001205919">
    <property type="component" value="Unassembled WGS sequence"/>
</dbReference>
<dbReference type="EMBL" id="JANFYT010000002">
    <property type="protein sequence ID" value="MCQ4813023.1"/>
    <property type="molecule type" value="Genomic_DNA"/>
</dbReference>
<proteinExistence type="predicted"/>
<keyword evidence="3" id="KW-1185">Reference proteome</keyword>
<comment type="caution">
    <text evidence="2">The sequence shown here is derived from an EMBL/GenBank/DDBJ whole genome shotgun (WGS) entry which is preliminary data.</text>
</comment>
<gene>
    <name evidence="2" type="ORF">NE630_01140</name>
</gene>
<keyword evidence="1" id="KW-0812">Transmembrane</keyword>
<sequence length="151" mass="16357">MPFKKNSTSRHRGAALLMIVLVGFAVLSIISGVAINVAWRTLRAEAKQTQEIETIRTDALARSAVNTVIETANATSGDFFGGASNSISYESEQETIFSAPDKTTLKITLNGTARDYNVTAIVSADTKASSEIRADVLQSGDKYLITWRKIK</sequence>
<name>A0AAW5K2P9_9BACT</name>
<evidence type="ECO:0000313" key="3">
    <source>
        <dbReference type="Proteomes" id="UP001205919"/>
    </source>
</evidence>
<keyword evidence="1" id="KW-1133">Transmembrane helix</keyword>
<accession>A0AAW5K2P9</accession>
<evidence type="ECO:0000256" key="1">
    <source>
        <dbReference type="SAM" id="Phobius"/>
    </source>
</evidence>